<gene>
    <name evidence="9" type="ORF">KKP3000_001129</name>
</gene>
<feature type="domain" description="ABC transmembrane type-1" evidence="8">
    <location>
        <begin position="86"/>
        <end position="299"/>
    </location>
</feature>
<keyword evidence="2 7" id="KW-0813">Transport</keyword>
<keyword evidence="6 7" id="KW-0472">Membrane</keyword>
<keyword evidence="4 7" id="KW-0812">Transmembrane</keyword>
<feature type="transmembrane region" description="Helical" evidence="7">
    <location>
        <begin position="228"/>
        <end position="248"/>
    </location>
</feature>
<proteinExistence type="inferred from homology"/>
<feature type="transmembrane region" description="Helical" evidence="7">
    <location>
        <begin position="120"/>
        <end position="143"/>
    </location>
</feature>
<evidence type="ECO:0000256" key="3">
    <source>
        <dbReference type="ARBA" id="ARBA00022475"/>
    </source>
</evidence>
<accession>A0ABV5A8Q4</accession>
<dbReference type="InterPro" id="IPR000515">
    <property type="entry name" value="MetI-like"/>
</dbReference>
<evidence type="ECO:0000256" key="5">
    <source>
        <dbReference type="ARBA" id="ARBA00022989"/>
    </source>
</evidence>
<dbReference type="EMBL" id="JBDXSU010000001">
    <property type="protein sequence ID" value="MFB5188696.1"/>
    <property type="molecule type" value="Genomic_DNA"/>
</dbReference>
<reference evidence="9 10" key="1">
    <citation type="journal article" date="2024" name="Int. J. Mol. Sci.">
        <title>Exploration of Alicyclobacillus spp. Genome in Search of Antibiotic Resistance.</title>
        <authorList>
            <person name="Bucka-Kolendo J."/>
            <person name="Kiousi D.E."/>
            <person name="Dekowska A."/>
            <person name="Mikolajczuk-Szczyrba A."/>
            <person name="Karadedos D.M."/>
            <person name="Michael P."/>
            <person name="Galanis A."/>
            <person name="Sokolowska B."/>
        </authorList>
    </citation>
    <scope>NUCLEOTIDE SEQUENCE [LARGE SCALE GENOMIC DNA]</scope>
    <source>
        <strain evidence="9 10">KKP 3000</strain>
    </source>
</reference>
<dbReference type="SUPFAM" id="SSF161098">
    <property type="entry name" value="MetI-like"/>
    <property type="match status" value="1"/>
</dbReference>
<evidence type="ECO:0000313" key="10">
    <source>
        <dbReference type="Proteomes" id="UP001579974"/>
    </source>
</evidence>
<comment type="similarity">
    <text evidence="7">Belongs to the binding-protein-dependent transport system permease family.</text>
</comment>
<evidence type="ECO:0000256" key="7">
    <source>
        <dbReference type="RuleBase" id="RU363032"/>
    </source>
</evidence>
<evidence type="ECO:0000256" key="2">
    <source>
        <dbReference type="ARBA" id="ARBA00022448"/>
    </source>
</evidence>
<dbReference type="RefSeq" id="WP_275475538.1">
    <property type="nucleotide sequence ID" value="NZ_CP162940.1"/>
</dbReference>
<keyword evidence="3" id="KW-1003">Cell membrane</keyword>
<feature type="transmembrane region" description="Helical" evidence="7">
    <location>
        <begin position="173"/>
        <end position="197"/>
    </location>
</feature>
<dbReference type="Proteomes" id="UP001579974">
    <property type="component" value="Unassembled WGS sequence"/>
</dbReference>
<sequence length="309" mass="34227">MPDPNTATVSMSARTKTRRGRGRGGLLGYALILPLVFFIGFLSIYPTALTFIDSFFTDNPLNPPVRFSGLHNYLSIFKDPMIDHSWGNTALYVLVGVVITTVLATVIALGLKDSFKGRGIVLAILILPWALPGVTEGIIWQWIYDPTFGVLNSVLHSVHIIHSYHVWLSSSRLATIFFIGLVQIWQVTPLATILILASLQSIPYELYDAATVDGAGWWRSTFTMTIPLIRPGLAIAVVQSLITFLNIFDQVYVLNGNASTGSSIMLQTYNTTFENLNFGEGYALSFVTVVITMLISVALLRLIYRRVDY</sequence>
<dbReference type="PROSITE" id="PS50928">
    <property type="entry name" value="ABC_TM1"/>
    <property type="match status" value="1"/>
</dbReference>
<dbReference type="Pfam" id="PF00528">
    <property type="entry name" value="BPD_transp_1"/>
    <property type="match status" value="1"/>
</dbReference>
<feature type="transmembrane region" description="Helical" evidence="7">
    <location>
        <begin position="282"/>
        <end position="304"/>
    </location>
</feature>
<dbReference type="PANTHER" id="PTHR43005:SF1">
    <property type="entry name" value="SPERMIDINE_PUTRESCINE TRANSPORT SYSTEM PERMEASE PROTEIN"/>
    <property type="match status" value="1"/>
</dbReference>
<dbReference type="CDD" id="cd06261">
    <property type="entry name" value="TM_PBP2"/>
    <property type="match status" value="1"/>
</dbReference>
<protein>
    <submittedName>
        <fullName evidence="9">Sugar ABC transporter permease</fullName>
    </submittedName>
</protein>
<keyword evidence="10" id="KW-1185">Reference proteome</keyword>
<evidence type="ECO:0000259" key="8">
    <source>
        <dbReference type="PROSITE" id="PS50928"/>
    </source>
</evidence>
<feature type="transmembrane region" description="Helical" evidence="7">
    <location>
        <begin position="26"/>
        <end position="45"/>
    </location>
</feature>
<organism evidence="9 10">
    <name type="scientific">Alicyclobacillus fastidiosus</name>
    <dbReference type="NCBI Taxonomy" id="392011"/>
    <lineage>
        <taxon>Bacteria</taxon>
        <taxon>Bacillati</taxon>
        <taxon>Bacillota</taxon>
        <taxon>Bacilli</taxon>
        <taxon>Bacillales</taxon>
        <taxon>Alicyclobacillaceae</taxon>
        <taxon>Alicyclobacillus</taxon>
    </lineage>
</organism>
<evidence type="ECO:0000256" key="6">
    <source>
        <dbReference type="ARBA" id="ARBA00023136"/>
    </source>
</evidence>
<comment type="subcellular location">
    <subcellularLocation>
        <location evidence="1 7">Cell membrane</location>
        <topology evidence="1 7">Multi-pass membrane protein</topology>
    </subcellularLocation>
</comment>
<keyword evidence="5 7" id="KW-1133">Transmembrane helix</keyword>
<dbReference type="PANTHER" id="PTHR43005">
    <property type="entry name" value="BLR7065 PROTEIN"/>
    <property type="match status" value="1"/>
</dbReference>
<evidence type="ECO:0000256" key="1">
    <source>
        <dbReference type="ARBA" id="ARBA00004651"/>
    </source>
</evidence>
<dbReference type="Gene3D" id="1.10.3720.10">
    <property type="entry name" value="MetI-like"/>
    <property type="match status" value="1"/>
</dbReference>
<name>A0ABV5A8Q4_9BACL</name>
<evidence type="ECO:0000313" key="9">
    <source>
        <dbReference type="EMBL" id="MFB5188696.1"/>
    </source>
</evidence>
<feature type="transmembrane region" description="Helical" evidence="7">
    <location>
        <begin position="90"/>
        <end position="111"/>
    </location>
</feature>
<dbReference type="InterPro" id="IPR035906">
    <property type="entry name" value="MetI-like_sf"/>
</dbReference>
<evidence type="ECO:0000256" key="4">
    <source>
        <dbReference type="ARBA" id="ARBA00022692"/>
    </source>
</evidence>
<comment type="caution">
    <text evidence="9">The sequence shown here is derived from an EMBL/GenBank/DDBJ whole genome shotgun (WGS) entry which is preliminary data.</text>
</comment>